<feature type="transmembrane region" description="Helical" evidence="2">
    <location>
        <begin position="20"/>
        <end position="39"/>
    </location>
</feature>
<evidence type="ECO:0000313" key="4">
    <source>
        <dbReference type="Proteomes" id="UP000536179"/>
    </source>
</evidence>
<feature type="transmembrane region" description="Helical" evidence="2">
    <location>
        <begin position="110"/>
        <end position="135"/>
    </location>
</feature>
<dbReference type="Proteomes" id="UP000536179">
    <property type="component" value="Unassembled WGS sequence"/>
</dbReference>
<feature type="transmembrane region" description="Helical" evidence="2">
    <location>
        <begin position="156"/>
        <end position="175"/>
    </location>
</feature>
<reference evidence="3 4" key="1">
    <citation type="submission" date="2020-08" db="EMBL/GenBank/DDBJ databases">
        <title>Genomic Encyclopedia of Type Strains, Phase III (KMG-III): the genomes of soil and plant-associated and newly described type strains.</title>
        <authorList>
            <person name="Whitman W."/>
        </authorList>
    </citation>
    <scope>NUCLEOTIDE SEQUENCE [LARGE SCALE GENOMIC DNA]</scope>
    <source>
        <strain evidence="3 4">CECT 8075</strain>
    </source>
</reference>
<dbReference type="Gene3D" id="3.80.10.10">
    <property type="entry name" value="Ribonuclease Inhibitor"/>
    <property type="match status" value="2"/>
</dbReference>
<dbReference type="GO" id="GO:0019005">
    <property type="term" value="C:SCF ubiquitin ligase complex"/>
    <property type="evidence" value="ECO:0007669"/>
    <property type="project" value="TreeGrafter"/>
</dbReference>
<feature type="compositionally biased region" description="Basic and acidic residues" evidence="1">
    <location>
        <begin position="908"/>
        <end position="923"/>
    </location>
</feature>
<keyword evidence="2" id="KW-1133">Transmembrane helix</keyword>
<proteinExistence type="predicted"/>
<dbReference type="InterPro" id="IPR032675">
    <property type="entry name" value="LRR_dom_sf"/>
</dbReference>
<dbReference type="RefSeq" id="WP_184302798.1">
    <property type="nucleotide sequence ID" value="NZ_JACHXU010000003.1"/>
</dbReference>
<dbReference type="PANTHER" id="PTHR13318">
    <property type="entry name" value="PARTNER OF PAIRED, ISOFORM B-RELATED"/>
    <property type="match status" value="1"/>
</dbReference>
<dbReference type="AlphaFoldDB" id="A0A7W5H4W6"/>
<evidence type="ECO:0000256" key="2">
    <source>
        <dbReference type="SAM" id="Phobius"/>
    </source>
</evidence>
<protein>
    <submittedName>
        <fullName evidence="3">Leucine-rich repeat (LRR) protein</fullName>
    </submittedName>
</protein>
<sequence length="946" mass="106972">MVSTSQSAPTPASVEKSRRVARAIVVGVIMVLWMGWMWAPRTISSSEAIWFLPMSTVDSTEFDYQRASRNGYVDRTFSFFPTISNGWSVGGFPVDAYHFVRNSRSTRFTIVPLAMTLNLLSVALLLVGGVYLTYLESPKDVILTTLWPRGGRRSRVLIGLTLIACVIAPIASVYFRRCERVNRQAYQAREAGVIRSVNHPFMTYMPIWFQSAFTHIHRLEVYASAWESSSKQGRWREQTDIELANYPALQSVGLIGPFLSKSFDEVAELPLLESLSLYRVESIDRVQELVARVPVLDTLEIQMSRGRRYRGDRGLDRFDEMNFYAGGWDDREWGRYDQDDESFYEESADDESDEADSERDFTIANSGATFDFRHLDTLRILRLGYVPASAVNLEAVVSSARELEELDWQVAGLMDKKFHVAELPKLKVLVISTTETDDIPVEIEVKRMPNLHSLFLPREQLFDLTLDRVPLLSSIESRAFFAMDDEDGVDSMPMITGLTIKDAPSLMTLDIVSNELKRFEIEGCASLRTLSLSGERPPVRWGSGSYSDFDPNDNPDASEALRSFWEWLAKEQGLNSLTLANLNLRRVDFSAFDKLKYLRSVWFSDCNAAVNQLELLSGLPSLRELHAPTIQLSERGVKRLLEANSKWEVLQLDWSKLARIEIRDQLHLRSAMGNRELSAQTIQLENLPRLHDHIFTKSSVQKLELQNVPQLQGIFVAGRIPKDAEIGGVSALEHFCIAACDFTLEYLEALKRCENLQTLCLPNCTVPNELFEQLPSWRKLSAVDLKLLRITQDSGEVVPFSDVHTASLALMPGLSRVNLDRTAITGRSIAMLSKCKDLQAVSVRGCRLKPGDLDPLTENRVLTELNVTSRMQVPEELEDVVVRGGLIDDPDEMSTFDMSWNSIFTGEPRARERSRAVRPERRGPTPAGGAGPLSRRRQERRREPTP</sequence>
<dbReference type="SUPFAM" id="SSF52047">
    <property type="entry name" value="RNI-like"/>
    <property type="match status" value="2"/>
</dbReference>
<dbReference type="GO" id="GO:0031146">
    <property type="term" value="P:SCF-dependent proteasomal ubiquitin-dependent protein catabolic process"/>
    <property type="evidence" value="ECO:0007669"/>
    <property type="project" value="TreeGrafter"/>
</dbReference>
<comment type="caution">
    <text evidence="3">The sequence shown here is derived from an EMBL/GenBank/DDBJ whole genome shotgun (WGS) entry which is preliminary data.</text>
</comment>
<dbReference type="EMBL" id="JACHXU010000003">
    <property type="protein sequence ID" value="MBB3205360.1"/>
    <property type="molecule type" value="Genomic_DNA"/>
</dbReference>
<keyword evidence="2" id="KW-0812">Transmembrane</keyword>
<organism evidence="3 4">
    <name type="scientific">Aporhodopirellula rubra</name>
    <dbReference type="NCBI Taxonomy" id="980271"/>
    <lineage>
        <taxon>Bacteria</taxon>
        <taxon>Pseudomonadati</taxon>
        <taxon>Planctomycetota</taxon>
        <taxon>Planctomycetia</taxon>
        <taxon>Pirellulales</taxon>
        <taxon>Pirellulaceae</taxon>
        <taxon>Aporhodopirellula</taxon>
    </lineage>
</organism>
<evidence type="ECO:0000313" key="3">
    <source>
        <dbReference type="EMBL" id="MBB3205360.1"/>
    </source>
</evidence>
<keyword evidence="4" id="KW-1185">Reference proteome</keyword>
<feature type="region of interest" description="Disordered" evidence="1">
    <location>
        <begin position="907"/>
        <end position="946"/>
    </location>
</feature>
<accession>A0A7W5H4W6</accession>
<keyword evidence="2" id="KW-0472">Membrane</keyword>
<gene>
    <name evidence="3" type="ORF">FHS27_001160</name>
</gene>
<name>A0A7W5H4W6_9BACT</name>
<evidence type="ECO:0000256" key="1">
    <source>
        <dbReference type="SAM" id="MobiDB-lite"/>
    </source>
</evidence>